<comment type="caution">
    <text evidence="2">The sequence shown here is derived from an EMBL/GenBank/DDBJ whole genome shotgun (WGS) entry which is preliminary data.</text>
</comment>
<evidence type="ECO:0008006" key="4">
    <source>
        <dbReference type="Google" id="ProtNLM"/>
    </source>
</evidence>
<reference evidence="2 3" key="1">
    <citation type="submission" date="2019-07" db="EMBL/GenBank/DDBJ databases">
        <title>Novel species of Flavobacterium.</title>
        <authorList>
            <person name="Liu Q."/>
            <person name="Xin Y.-H."/>
        </authorList>
    </citation>
    <scope>NUCLEOTIDE SEQUENCE [LARGE SCALE GENOMIC DNA]</scope>
    <source>
        <strain evidence="2 3">LB1R34</strain>
    </source>
</reference>
<sequence length="191" mass="21360">MKIIKLCLCLILLFSLTSNAQISKGNWMMGGSANFSHNKYTSGEYSTEGTILAISPNIGYFFIDKLAIGTLGELSLTFEKKANSSVNSNYFSYGIGPFIRYYFLEKEKEINIFSEVSYAIQKINQTNSKLENFNVKTGAVYFLNSSVGLEVALNYLNQNTSNGEKNSSSYFQGKNNSFFLGVGFQIHLEKK</sequence>
<evidence type="ECO:0000313" key="2">
    <source>
        <dbReference type="EMBL" id="TRX36359.1"/>
    </source>
</evidence>
<gene>
    <name evidence="2" type="ORF">FNW21_13720</name>
</gene>
<dbReference type="RefSeq" id="WP_144257326.1">
    <property type="nucleotide sequence ID" value="NZ_VJZT01000016.1"/>
</dbReference>
<feature type="chain" id="PRO_5021702425" description="Outer membrane protein beta-barrel domain-containing protein" evidence="1">
    <location>
        <begin position="21"/>
        <end position="191"/>
    </location>
</feature>
<dbReference type="Proteomes" id="UP000316371">
    <property type="component" value="Unassembled WGS sequence"/>
</dbReference>
<proteinExistence type="predicted"/>
<organism evidence="2 3">
    <name type="scientific">Flavobacterium restrictum</name>
    <dbReference type="NCBI Taxonomy" id="2594428"/>
    <lineage>
        <taxon>Bacteria</taxon>
        <taxon>Pseudomonadati</taxon>
        <taxon>Bacteroidota</taxon>
        <taxon>Flavobacteriia</taxon>
        <taxon>Flavobacteriales</taxon>
        <taxon>Flavobacteriaceae</taxon>
        <taxon>Flavobacterium</taxon>
    </lineage>
</organism>
<name>A0A553DUE2_9FLAO</name>
<dbReference type="OrthoDB" id="945117at2"/>
<feature type="signal peptide" evidence="1">
    <location>
        <begin position="1"/>
        <end position="20"/>
    </location>
</feature>
<protein>
    <recommendedName>
        <fullName evidence="4">Outer membrane protein beta-barrel domain-containing protein</fullName>
    </recommendedName>
</protein>
<accession>A0A553DUE2</accession>
<evidence type="ECO:0000256" key="1">
    <source>
        <dbReference type="SAM" id="SignalP"/>
    </source>
</evidence>
<keyword evidence="1" id="KW-0732">Signal</keyword>
<keyword evidence="3" id="KW-1185">Reference proteome</keyword>
<dbReference type="AlphaFoldDB" id="A0A553DUE2"/>
<evidence type="ECO:0000313" key="3">
    <source>
        <dbReference type="Proteomes" id="UP000316371"/>
    </source>
</evidence>
<dbReference type="EMBL" id="VJZT01000016">
    <property type="protein sequence ID" value="TRX36359.1"/>
    <property type="molecule type" value="Genomic_DNA"/>
</dbReference>